<protein>
    <submittedName>
        <fullName evidence="1">Uncharacterized protein</fullName>
    </submittedName>
</protein>
<sequence>MVGDIRYVVGIVRYAVGDIRHDTGVTAGGSKMGQADAVAHLRTGYYVVHPLGPLIN</sequence>
<proteinExistence type="predicted"/>
<comment type="caution">
    <text evidence="1">The sequence shown here is derived from an EMBL/GenBank/DDBJ whole genome shotgun (WGS) entry which is preliminary data.</text>
</comment>
<reference evidence="1 2" key="1">
    <citation type="submission" date="2019-10" db="EMBL/GenBank/DDBJ databases">
        <title>Prolixibacter strains distinguished by the presence of nitrate reductase genes were adept at nitrate-dependent anaerobic corrosion of metallic iron and carbon steel.</title>
        <authorList>
            <person name="Iino T."/>
            <person name="Shono N."/>
            <person name="Ito K."/>
            <person name="Nakamura R."/>
            <person name="Sueoka K."/>
            <person name="Harayama S."/>
            <person name="Ohkuma M."/>
        </authorList>
    </citation>
    <scope>NUCLEOTIDE SEQUENCE [LARGE SCALE GENOMIC DNA]</scope>
    <source>
        <strain evidence="1 2">JCM 13498</strain>
    </source>
</reference>
<dbReference type="Proteomes" id="UP000391834">
    <property type="component" value="Unassembled WGS sequence"/>
</dbReference>
<dbReference type="AlphaFoldDB" id="A0A5M4B211"/>
<evidence type="ECO:0000313" key="1">
    <source>
        <dbReference type="EMBL" id="GET33843.1"/>
    </source>
</evidence>
<gene>
    <name evidence="1" type="ORF">PbJCM13498_27060</name>
</gene>
<keyword evidence="2" id="KW-1185">Reference proteome</keyword>
<accession>A0A5M4B211</accession>
<dbReference type="EMBL" id="BLAX01000001">
    <property type="protein sequence ID" value="GET33843.1"/>
    <property type="molecule type" value="Genomic_DNA"/>
</dbReference>
<evidence type="ECO:0000313" key="2">
    <source>
        <dbReference type="Proteomes" id="UP000391834"/>
    </source>
</evidence>
<organism evidence="1 2">
    <name type="scientific">Prolixibacter bellariivorans</name>
    <dbReference type="NCBI Taxonomy" id="314319"/>
    <lineage>
        <taxon>Bacteria</taxon>
        <taxon>Pseudomonadati</taxon>
        <taxon>Bacteroidota</taxon>
        <taxon>Bacteroidia</taxon>
        <taxon>Marinilabiliales</taxon>
        <taxon>Prolixibacteraceae</taxon>
        <taxon>Prolixibacter</taxon>
    </lineage>
</organism>
<name>A0A5M4B211_9BACT</name>